<gene>
    <name evidence="4" type="ORF">B4U80_11017</name>
</gene>
<keyword evidence="2" id="KW-0449">Lipoprotein</keyword>
<dbReference type="InterPro" id="IPR025659">
    <property type="entry name" value="Tubby-like_C"/>
</dbReference>
<evidence type="ECO:0000256" key="2">
    <source>
        <dbReference type="RuleBase" id="RU363116"/>
    </source>
</evidence>
<dbReference type="OrthoDB" id="191150at2759"/>
<evidence type="ECO:0000256" key="3">
    <source>
        <dbReference type="SAM" id="MobiDB-lite"/>
    </source>
</evidence>
<proteinExistence type="inferred from homology"/>
<dbReference type="Pfam" id="PF03803">
    <property type="entry name" value="Scramblase"/>
    <property type="match status" value="1"/>
</dbReference>
<dbReference type="EMBL" id="NCKV01001032">
    <property type="protein sequence ID" value="RWS29185.1"/>
    <property type="molecule type" value="Genomic_DNA"/>
</dbReference>
<protein>
    <recommendedName>
        <fullName evidence="2">Phospholipid scramblase</fullName>
    </recommendedName>
</protein>
<dbReference type="PANTHER" id="PTHR23248:SF9">
    <property type="entry name" value="PHOSPHOLIPID SCRAMBLASE"/>
    <property type="match status" value="1"/>
</dbReference>
<comment type="similarity">
    <text evidence="1 2">Belongs to the phospholipid scramblase family.</text>
</comment>
<dbReference type="AlphaFoldDB" id="A0A443SNW4"/>
<comment type="function">
    <text evidence="2">May mediate accelerated ATP-independent bidirectional transbilayer migration of phospholipids upon binding calcium ions that results in a loss of phospholipid asymmetry in the plasma membrane.</text>
</comment>
<dbReference type="GO" id="GO:0017128">
    <property type="term" value="F:phospholipid scramblase activity"/>
    <property type="evidence" value="ECO:0007669"/>
    <property type="project" value="InterPro"/>
</dbReference>
<feature type="compositionally biased region" description="Pro residues" evidence="3">
    <location>
        <begin position="25"/>
        <end position="74"/>
    </location>
</feature>
<keyword evidence="2" id="KW-0564">Palmitate</keyword>
<evidence type="ECO:0000256" key="1">
    <source>
        <dbReference type="ARBA" id="ARBA00005350"/>
    </source>
</evidence>
<comment type="caution">
    <text evidence="4">The sequence shown here is derived from an EMBL/GenBank/DDBJ whole genome shotgun (WGS) entry which is preliminary data.</text>
</comment>
<evidence type="ECO:0000313" key="4">
    <source>
        <dbReference type="EMBL" id="RWS29185.1"/>
    </source>
</evidence>
<comment type="cofactor">
    <cofactor evidence="2">
        <name>Ca(2+)</name>
        <dbReference type="ChEBI" id="CHEBI:29108"/>
    </cofactor>
</comment>
<reference evidence="4 5" key="1">
    <citation type="journal article" date="2018" name="Gigascience">
        <title>Genomes of trombidid mites reveal novel predicted allergens and laterally-transferred genes associated with secondary metabolism.</title>
        <authorList>
            <person name="Dong X."/>
            <person name="Chaisiri K."/>
            <person name="Xia D."/>
            <person name="Armstrong S.D."/>
            <person name="Fang Y."/>
            <person name="Donnelly M.J."/>
            <person name="Kadowaki T."/>
            <person name="McGarry J.W."/>
            <person name="Darby A.C."/>
            <person name="Makepeace B.L."/>
        </authorList>
    </citation>
    <scope>NUCLEOTIDE SEQUENCE [LARGE SCALE GENOMIC DNA]</scope>
    <source>
        <strain evidence="4">UoL-UT</strain>
    </source>
</reference>
<keyword evidence="2" id="KW-0106">Calcium</keyword>
<dbReference type="InterPro" id="IPR005552">
    <property type="entry name" value="Scramblase"/>
</dbReference>
<feature type="region of interest" description="Disordered" evidence="3">
    <location>
        <begin position="1"/>
        <end position="88"/>
    </location>
</feature>
<keyword evidence="5" id="KW-1185">Reference proteome</keyword>
<dbReference type="VEuPathDB" id="VectorBase:LDEU002857"/>
<dbReference type="PANTHER" id="PTHR23248">
    <property type="entry name" value="PHOSPHOLIPID SCRAMBLASE-RELATED"/>
    <property type="match status" value="1"/>
</dbReference>
<accession>A0A443SNW4</accession>
<name>A0A443SNW4_9ACAR</name>
<dbReference type="Proteomes" id="UP000288716">
    <property type="component" value="Unassembled WGS sequence"/>
</dbReference>
<dbReference type="GO" id="GO:0005886">
    <property type="term" value="C:plasma membrane"/>
    <property type="evidence" value="ECO:0007669"/>
    <property type="project" value="TreeGrafter"/>
</dbReference>
<sequence>MSAPVTNQPQAPPGFDANAAGYPPTGYPQPGYPPPQGGYPQPGMAPPGYPQPPYGQPGYPQPGYPPVGAPPGYPQPGYTPGFQAPPDQQAMNWMPVPQSIPNCPPGLEYLTQIDQLLVHQKVELLEAFTGFETANKYSVKNTLGQKVYYAVEDTDCCTRNCCGPLRPFDMKILDNMQREVIHLYRPFRCDSCWYPCCLQELEVTSPPGTVVGYVKQEWSICIPKYSIKNAAGDTVLRIEGPFCTYGICGDVEFSVLSRDGTTEVGKIVKQWSGLAREAFTDADHFGISFPMDLDVNIKAVLLGACFLIDFMFFEKQGNKENDTIGMM</sequence>
<evidence type="ECO:0000313" key="5">
    <source>
        <dbReference type="Proteomes" id="UP000288716"/>
    </source>
</evidence>
<dbReference type="SUPFAM" id="SSF54518">
    <property type="entry name" value="Tubby C-terminal domain-like"/>
    <property type="match status" value="1"/>
</dbReference>
<organism evidence="4 5">
    <name type="scientific">Leptotrombidium deliense</name>
    <dbReference type="NCBI Taxonomy" id="299467"/>
    <lineage>
        <taxon>Eukaryota</taxon>
        <taxon>Metazoa</taxon>
        <taxon>Ecdysozoa</taxon>
        <taxon>Arthropoda</taxon>
        <taxon>Chelicerata</taxon>
        <taxon>Arachnida</taxon>
        <taxon>Acari</taxon>
        <taxon>Acariformes</taxon>
        <taxon>Trombidiformes</taxon>
        <taxon>Prostigmata</taxon>
        <taxon>Anystina</taxon>
        <taxon>Parasitengona</taxon>
        <taxon>Trombiculoidea</taxon>
        <taxon>Trombiculidae</taxon>
        <taxon>Leptotrombidium</taxon>
    </lineage>
</organism>